<proteinExistence type="predicted"/>
<reference evidence="3" key="1">
    <citation type="submission" date="2018-04" db="EMBL/GenBank/DDBJ databases">
        <authorList>
            <person name="Cornet L."/>
        </authorList>
    </citation>
    <scope>NUCLEOTIDE SEQUENCE [LARGE SCALE GENOMIC DNA]</scope>
</reference>
<dbReference type="PANTHER" id="PTHR46401">
    <property type="entry name" value="GLYCOSYLTRANSFERASE WBBK-RELATED"/>
    <property type="match status" value="1"/>
</dbReference>
<evidence type="ECO:0000313" key="3">
    <source>
        <dbReference type="Proteomes" id="UP000249794"/>
    </source>
</evidence>
<dbReference type="PANTHER" id="PTHR46401:SF2">
    <property type="entry name" value="GLYCOSYLTRANSFERASE WBBK-RELATED"/>
    <property type="match status" value="1"/>
</dbReference>
<dbReference type="AlphaFoldDB" id="A0A2W4X636"/>
<dbReference type="Proteomes" id="UP000249794">
    <property type="component" value="Unassembled WGS sequence"/>
</dbReference>
<feature type="non-terminal residue" evidence="2">
    <location>
        <position position="1"/>
    </location>
</feature>
<dbReference type="EMBL" id="QBMP01000144">
    <property type="protein sequence ID" value="PZO52664.1"/>
    <property type="molecule type" value="Genomic_DNA"/>
</dbReference>
<accession>A0A2W4X636</accession>
<dbReference type="GO" id="GO:0016757">
    <property type="term" value="F:glycosyltransferase activity"/>
    <property type="evidence" value="ECO:0007669"/>
    <property type="project" value="TreeGrafter"/>
</dbReference>
<name>A0A2W4X636_9CYAN</name>
<gene>
    <name evidence="2" type="ORF">DCF15_13535</name>
</gene>
<protein>
    <submittedName>
        <fullName evidence="2">Glycosyltransferase family 1 protein</fullName>
    </submittedName>
</protein>
<evidence type="ECO:0000313" key="2">
    <source>
        <dbReference type="EMBL" id="PZO52664.1"/>
    </source>
</evidence>
<sequence>VLSVALNKETTLWDDVSSFMYFRDEQPNLLSAFNRTYYSRLHIDSVYSKLVDIQKRLIDSAKSRRSLQYKAGRFLQIIGSQIARREALAFHSTSTYDVYHGSYSPLPNTKVLDKVPRILTVYDLIPVLFPKFVVPKVHKRAIEQLNSIDIKKDWIICISEHTKRDFCQYTGMDSARVFVTPLAAASYFYPVKDSSCINKVLDKYNIPRSPYVLSLCTLEPRKNIELLIHAFSDLVELHPAAELNLVLVGVNGWKNKPIFAFFLQAIYLTKT</sequence>
<evidence type="ECO:0000256" key="1">
    <source>
        <dbReference type="ARBA" id="ARBA00022679"/>
    </source>
</evidence>
<dbReference type="GO" id="GO:0009103">
    <property type="term" value="P:lipopolysaccharide biosynthetic process"/>
    <property type="evidence" value="ECO:0007669"/>
    <property type="project" value="TreeGrafter"/>
</dbReference>
<organism evidence="2 3">
    <name type="scientific">Phormidesmis priestleyi</name>
    <dbReference type="NCBI Taxonomy" id="268141"/>
    <lineage>
        <taxon>Bacteria</taxon>
        <taxon>Bacillati</taxon>
        <taxon>Cyanobacteriota</taxon>
        <taxon>Cyanophyceae</taxon>
        <taxon>Leptolyngbyales</taxon>
        <taxon>Leptolyngbyaceae</taxon>
        <taxon>Phormidesmis</taxon>
    </lineage>
</organism>
<reference evidence="2 3" key="2">
    <citation type="submission" date="2018-06" db="EMBL/GenBank/DDBJ databases">
        <title>Metagenomic assembly of (sub)arctic Cyanobacteria and their associated microbiome from non-axenic cultures.</title>
        <authorList>
            <person name="Baurain D."/>
        </authorList>
    </citation>
    <scope>NUCLEOTIDE SEQUENCE [LARGE SCALE GENOMIC DNA]</scope>
    <source>
        <strain evidence="2">ULC027bin1</strain>
    </source>
</reference>
<dbReference type="Gene3D" id="3.40.50.2000">
    <property type="entry name" value="Glycogen Phosphorylase B"/>
    <property type="match status" value="2"/>
</dbReference>
<keyword evidence="1 2" id="KW-0808">Transferase</keyword>
<dbReference type="SUPFAM" id="SSF53756">
    <property type="entry name" value="UDP-Glycosyltransferase/glycogen phosphorylase"/>
    <property type="match status" value="1"/>
</dbReference>
<comment type="caution">
    <text evidence="2">The sequence shown here is derived from an EMBL/GenBank/DDBJ whole genome shotgun (WGS) entry which is preliminary data.</text>
</comment>